<dbReference type="Proteomes" id="UP000765509">
    <property type="component" value="Unassembled WGS sequence"/>
</dbReference>
<evidence type="ECO:0000313" key="1">
    <source>
        <dbReference type="EMBL" id="MBW0503469.1"/>
    </source>
</evidence>
<dbReference type="OrthoDB" id="413122at2759"/>
<gene>
    <name evidence="1" type="ORF">O181_043184</name>
</gene>
<name>A0A9Q3HI67_9BASI</name>
<sequence>MACNSNILIDSPIICVPFYLHYNWHTKPIHASTNQIPAVLEKVWNPTLTQDSLKNNLVELNPTSAGFTGILAKSMKHVVRCMEDSFAYAKDKWDKSNATPDFKVGVTTMCNDPNGCLCQINPEPLLWPNGLCQCLMAFRPYPFSLASHGLRPYPALICLLDQ</sequence>
<dbReference type="AlphaFoldDB" id="A0A9Q3HI67"/>
<protein>
    <submittedName>
        <fullName evidence="1">Uncharacterized protein</fullName>
    </submittedName>
</protein>
<organism evidence="1 2">
    <name type="scientific">Austropuccinia psidii MF-1</name>
    <dbReference type="NCBI Taxonomy" id="1389203"/>
    <lineage>
        <taxon>Eukaryota</taxon>
        <taxon>Fungi</taxon>
        <taxon>Dikarya</taxon>
        <taxon>Basidiomycota</taxon>
        <taxon>Pucciniomycotina</taxon>
        <taxon>Pucciniomycetes</taxon>
        <taxon>Pucciniales</taxon>
        <taxon>Sphaerophragmiaceae</taxon>
        <taxon>Austropuccinia</taxon>
    </lineage>
</organism>
<reference evidence="1" key="1">
    <citation type="submission" date="2021-03" db="EMBL/GenBank/DDBJ databases">
        <title>Draft genome sequence of rust myrtle Austropuccinia psidii MF-1, a brazilian biotype.</title>
        <authorList>
            <person name="Quecine M.C."/>
            <person name="Pachon D.M.R."/>
            <person name="Bonatelli M.L."/>
            <person name="Correr F.H."/>
            <person name="Franceschini L.M."/>
            <person name="Leite T.F."/>
            <person name="Margarido G.R.A."/>
            <person name="Almeida C.A."/>
            <person name="Ferrarezi J.A."/>
            <person name="Labate C.A."/>
        </authorList>
    </citation>
    <scope>NUCLEOTIDE SEQUENCE</scope>
    <source>
        <strain evidence="1">MF-1</strain>
    </source>
</reference>
<accession>A0A9Q3HI67</accession>
<proteinExistence type="predicted"/>
<keyword evidence="2" id="KW-1185">Reference proteome</keyword>
<comment type="caution">
    <text evidence="1">The sequence shown here is derived from an EMBL/GenBank/DDBJ whole genome shotgun (WGS) entry which is preliminary data.</text>
</comment>
<dbReference type="EMBL" id="AVOT02017413">
    <property type="protein sequence ID" value="MBW0503469.1"/>
    <property type="molecule type" value="Genomic_DNA"/>
</dbReference>
<evidence type="ECO:0000313" key="2">
    <source>
        <dbReference type="Proteomes" id="UP000765509"/>
    </source>
</evidence>